<keyword evidence="3" id="KW-1003">Cell membrane</keyword>
<feature type="transmembrane region" description="Helical" evidence="7">
    <location>
        <begin position="120"/>
        <end position="140"/>
    </location>
</feature>
<name>A0A2T4UMY9_9ACTN</name>
<dbReference type="PANTHER" id="PTHR43081:SF17">
    <property type="entry name" value="BLL5647 PROTEIN"/>
    <property type="match status" value="1"/>
</dbReference>
<comment type="similarity">
    <text evidence="2">Belongs to the adenylyl cyclase class-3 family.</text>
</comment>
<feature type="transmembrane region" description="Helical" evidence="7">
    <location>
        <begin position="31"/>
        <end position="56"/>
    </location>
</feature>
<dbReference type="Gene3D" id="6.10.340.10">
    <property type="match status" value="1"/>
</dbReference>
<feature type="transmembrane region" description="Helical" evidence="7">
    <location>
        <begin position="146"/>
        <end position="172"/>
    </location>
</feature>
<evidence type="ECO:0000256" key="3">
    <source>
        <dbReference type="ARBA" id="ARBA00022475"/>
    </source>
</evidence>
<dbReference type="Pfam" id="PF00672">
    <property type="entry name" value="HAMP"/>
    <property type="match status" value="1"/>
</dbReference>
<evidence type="ECO:0000313" key="11">
    <source>
        <dbReference type="Proteomes" id="UP000240739"/>
    </source>
</evidence>
<dbReference type="InterPro" id="IPR029787">
    <property type="entry name" value="Nucleotide_cyclase"/>
</dbReference>
<dbReference type="PROSITE" id="PS50885">
    <property type="entry name" value="HAMP"/>
    <property type="match status" value="1"/>
</dbReference>
<feature type="transmembrane region" description="Helical" evidence="7">
    <location>
        <begin position="68"/>
        <end position="87"/>
    </location>
</feature>
<dbReference type="InterPro" id="IPR003660">
    <property type="entry name" value="HAMP_dom"/>
</dbReference>
<evidence type="ECO:0000256" key="1">
    <source>
        <dbReference type="ARBA" id="ARBA00004651"/>
    </source>
</evidence>
<dbReference type="SUPFAM" id="SSF55073">
    <property type="entry name" value="Nucleotide cyclase"/>
    <property type="match status" value="1"/>
</dbReference>
<evidence type="ECO:0000256" key="4">
    <source>
        <dbReference type="ARBA" id="ARBA00022692"/>
    </source>
</evidence>
<dbReference type="GO" id="GO:0006171">
    <property type="term" value="P:cAMP biosynthetic process"/>
    <property type="evidence" value="ECO:0007669"/>
    <property type="project" value="TreeGrafter"/>
</dbReference>
<dbReference type="CDD" id="cd07302">
    <property type="entry name" value="CHD"/>
    <property type="match status" value="1"/>
</dbReference>
<gene>
    <name evidence="10" type="ORF">C7Y72_13550</name>
</gene>
<dbReference type="InterPro" id="IPR050697">
    <property type="entry name" value="Adenylyl/Guanylyl_Cyclase_3/4"/>
</dbReference>
<dbReference type="SMART" id="SM00044">
    <property type="entry name" value="CYCc"/>
    <property type="match status" value="1"/>
</dbReference>
<keyword evidence="4 7" id="KW-0812">Transmembrane</keyword>
<evidence type="ECO:0000256" key="5">
    <source>
        <dbReference type="ARBA" id="ARBA00022989"/>
    </source>
</evidence>
<protein>
    <submittedName>
        <fullName evidence="10">Adenylate/guanylate cyclase domain-containing protein</fullName>
    </submittedName>
</protein>
<feature type="transmembrane region" description="Helical" evidence="7">
    <location>
        <begin position="202"/>
        <end position="225"/>
    </location>
</feature>
<keyword evidence="11" id="KW-1185">Reference proteome</keyword>
<dbReference type="PROSITE" id="PS50125">
    <property type="entry name" value="GUANYLATE_CYCLASE_2"/>
    <property type="match status" value="1"/>
</dbReference>
<feature type="transmembrane region" description="Helical" evidence="7">
    <location>
        <begin position="237"/>
        <end position="257"/>
    </location>
</feature>
<feature type="domain" description="Guanylate cyclase" evidence="8">
    <location>
        <begin position="342"/>
        <end position="466"/>
    </location>
</feature>
<comment type="subcellular location">
    <subcellularLocation>
        <location evidence="1">Cell membrane</location>
        <topology evidence="1">Multi-pass membrane protein</topology>
    </subcellularLocation>
</comment>
<keyword evidence="6 7" id="KW-0472">Membrane</keyword>
<proteinExistence type="inferred from homology"/>
<dbReference type="Gene3D" id="3.30.70.1230">
    <property type="entry name" value="Nucleotide cyclase"/>
    <property type="match status" value="1"/>
</dbReference>
<dbReference type="EMBL" id="PYYB01000001">
    <property type="protein sequence ID" value="PTL60588.1"/>
    <property type="molecule type" value="Genomic_DNA"/>
</dbReference>
<organism evidence="10 11">
    <name type="scientific">Paraconexibacter algicola</name>
    <dbReference type="NCBI Taxonomy" id="2133960"/>
    <lineage>
        <taxon>Bacteria</taxon>
        <taxon>Bacillati</taxon>
        <taxon>Actinomycetota</taxon>
        <taxon>Thermoleophilia</taxon>
        <taxon>Solirubrobacterales</taxon>
        <taxon>Paraconexibacteraceae</taxon>
        <taxon>Paraconexibacter</taxon>
    </lineage>
</organism>
<evidence type="ECO:0000256" key="6">
    <source>
        <dbReference type="ARBA" id="ARBA00023136"/>
    </source>
</evidence>
<dbReference type="OrthoDB" id="368920at2"/>
<dbReference type="AlphaFoldDB" id="A0A2T4UMY9"/>
<dbReference type="InterPro" id="IPR001054">
    <property type="entry name" value="A/G_cyclase"/>
</dbReference>
<dbReference type="SUPFAM" id="SSF158472">
    <property type="entry name" value="HAMP domain-like"/>
    <property type="match status" value="1"/>
</dbReference>
<dbReference type="GO" id="GO:0035556">
    <property type="term" value="P:intracellular signal transduction"/>
    <property type="evidence" value="ECO:0007669"/>
    <property type="project" value="InterPro"/>
</dbReference>
<evidence type="ECO:0000313" key="10">
    <source>
        <dbReference type="EMBL" id="PTL60588.1"/>
    </source>
</evidence>
<dbReference type="RefSeq" id="WP_107569360.1">
    <property type="nucleotide sequence ID" value="NZ_PYYB01000001.1"/>
</dbReference>
<dbReference type="Proteomes" id="UP000240739">
    <property type="component" value="Unassembled WGS sequence"/>
</dbReference>
<dbReference type="PANTHER" id="PTHR43081">
    <property type="entry name" value="ADENYLATE CYCLASE, TERMINAL-DIFFERENTIATION SPECIFIC-RELATED"/>
    <property type="match status" value="1"/>
</dbReference>
<evidence type="ECO:0000259" key="8">
    <source>
        <dbReference type="PROSITE" id="PS50125"/>
    </source>
</evidence>
<comment type="caution">
    <text evidence="10">The sequence shown here is derived from an EMBL/GenBank/DDBJ whole genome shotgun (WGS) entry which is preliminary data.</text>
</comment>
<evidence type="ECO:0000259" key="9">
    <source>
        <dbReference type="PROSITE" id="PS50885"/>
    </source>
</evidence>
<evidence type="ECO:0000256" key="2">
    <source>
        <dbReference type="ARBA" id="ARBA00005381"/>
    </source>
</evidence>
<dbReference type="SMART" id="SM00304">
    <property type="entry name" value="HAMP"/>
    <property type="match status" value="1"/>
</dbReference>
<dbReference type="GO" id="GO:0004016">
    <property type="term" value="F:adenylate cyclase activity"/>
    <property type="evidence" value="ECO:0007669"/>
    <property type="project" value="UniProtKB-ARBA"/>
</dbReference>
<sequence length="516" mass="54054">MLRERLAVLRAVLAGTPGETHDDAVQRITTLTIVAACVTSSLVGVAIVVLLLTLVLPLPVDPFASQTALRNFVAIAIYVPFALLVGVRVGRRIGDGATVWMREGRAPTARERRRVVAMPIRLFSMQLGLWALAAVIFSGLNLTVDALWAFEVGITVLLAGVATAAVASLLAVRFGRSIVARALEDAAPQRYRIVPGVAVRSVFGWALGSAVPITGALVLCAVALGQEDVGRVELARSVVALSAISLVIGLLAIVLTARSIADPLAQLRDALGRVEQGDLDVSVPVNDASEVGFLQAGFNRMVGGLRERERVRDLFGRHVGHDVAQRAMEEGVRLGGEERQAAALFVDLVGSTALASDRSPTEVVTILNAFFAVVVEVTRAHGGLVNKFEGDGALCVFGAPLAHDDPAGAALGAAREMQDRLVAEVDGVRAAIGVSYGTVVAGNVGAADRFEYTVIGDPVNEAARLTELAKEQPRLIAASERALEAAGAADERALWALGDAVVLRGRSAPTRLATPA</sequence>
<dbReference type="Pfam" id="PF00211">
    <property type="entry name" value="Guanylate_cyc"/>
    <property type="match status" value="1"/>
</dbReference>
<evidence type="ECO:0000256" key="7">
    <source>
        <dbReference type="SAM" id="Phobius"/>
    </source>
</evidence>
<reference evidence="10 11" key="1">
    <citation type="submission" date="2018-03" db="EMBL/GenBank/DDBJ databases">
        <title>Aquarubrobacter algicola gen. nov., sp. nov., a novel actinobacterium isolated from shallow eutrophic lake during the end of cyanobacterial harmful algal blooms.</title>
        <authorList>
            <person name="Chun S.J."/>
        </authorList>
    </citation>
    <scope>NUCLEOTIDE SEQUENCE [LARGE SCALE GENOMIC DNA]</scope>
    <source>
        <strain evidence="10 11">Seoho-28</strain>
    </source>
</reference>
<keyword evidence="5 7" id="KW-1133">Transmembrane helix</keyword>
<feature type="domain" description="HAMP" evidence="9">
    <location>
        <begin position="258"/>
        <end position="310"/>
    </location>
</feature>
<dbReference type="CDD" id="cd06225">
    <property type="entry name" value="HAMP"/>
    <property type="match status" value="1"/>
</dbReference>
<dbReference type="GO" id="GO:0005886">
    <property type="term" value="C:plasma membrane"/>
    <property type="evidence" value="ECO:0007669"/>
    <property type="project" value="UniProtKB-SubCell"/>
</dbReference>
<accession>A0A2T4UMY9</accession>